<evidence type="ECO:0000313" key="3">
    <source>
        <dbReference type="Proteomes" id="UP000186309"/>
    </source>
</evidence>
<gene>
    <name evidence="2" type="ORF">BSF38_05586</name>
</gene>
<dbReference type="RefSeq" id="WP_076350289.1">
    <property type="nucleotide sequence ID" value="NZ_CP019082.1"/>
</dbReference>
<organism evidence="2 3">
    <name type="scientific">Paludisphaera borealis</name>
    <dbReference type="NCBI Taxonomy" id="1387353"/>
    <lineage>
        <taxon>Bacteria</taxon>
        <taxon>Pseudomonadati</taxon>
        <taxon>Planctomycetota</taxon>
        <taxon>Planctomycetia</taxon>
        <taxon>Isosphaerales</taxon>
        <taxon>Isosphaeraceae</taxon>
        <taxon>Paludisphaera</taxon>
    </lineage>
</organism>
<name>A0A1U7CYN1_9BACT</name>
<feature type="region of interest" description="Disordered" evidence="1">
    <location>
        <begin position="372"/>
        <end position="407"/>
    </location>
</feature>
<reference evidence="3" key="1">
    <citation type="submission" date="2016-12" db="EMBL/GenBank/DDBJ databases">
        <title>Comparative genomics of four Isosphaeraceae planctomycetes: a common pool of plasmids and glycoside hydrolase genes.</title>
        <authorList>
            <person name="Ivanova A."/>
        </authorList>
    </citation>
    <scope>NUCLEOTIDE SEQUENCE [LARGE SCALE GENOMIC DNA]</scope>
    <source>
        <strain evidence="3">PX4</strain>
    </source>
</reference>
<dbReference type="Proteomes" id="UP000186309">
    <property type="component" value="Chromosome"/>
</dbReference>
<evidence type="ECO:0000313" key="2">
    <source>
        <dbReference type="EMBL" id="APW63998.1"/>
    </source>
</evidence>
<accession>A0A1U7CYN1</accession>
<sequence>MIIDRKDLYDQIWATPASQLCKRFGFSDVWLAKLCKRHGIPRPPRGYWAKKRNGIPTRRIPLPRISDETLEKIDLTPRPAPEKQTISPVLKKSPPKREPAEAAITVNSRLTAPHPLVDRTRKSLNASLNLDSSMRDRWGLISTREEGCLDVAVGPESIDRAMRILDALIKALEARKCRVQVPGEEFDRRTLAEVDGKLIRFRLTEKVQMKLRPPSPDRVRSWLDTMHIYIPSGEFRLQILSDHGSYTLRTWKDGKRKRIEDQLNDFIVGLVEASEQMKASREYARLARIEEERKRRIREEADRLRREEEERVRWVEATLDSWERWRSLGRMIRDARNRASRLGRRITPESRMGRWIETAERRLAKLDPLAPMVNELPPSTPVEGRLIEEKAGTSVDDLEGEEGPPKG</sequence>
<keyword evidence="3" id="KW-1185">Reference proteome</keyword>
<dbReference type="EMBL" id="CP019082">
    <property type="protein sequence ID" value="APW63998.1"/>
    <property type="molecule type" value="Genomic_DNA"/>
</dbReference>
<feature type="compositionally biased region" description="Acidic residues" evidence="1">
    <location>
        <begin position="396"/>
        <end position="407"/>
    </location>
</feature>
<dbReference type="AlphaFoldDB" id="A0A1U7CYN1"/>
<dbReference type="KEGG" id="pbor:BSF38_05586"/>
<dbReference type="OrthoDB" id="9777694at2"/>
<evidence type="ECO:0000256" key="1">
    <source>
        <dbReference type="SAM" id="MobiDB-lite"/>
    </source>
</evidence>
<protein>
    <submittedName>
        <fullName evidence="2">Uncharacterized protein</fullName>
    </submittedName>
</protein>
<feature type="region of interest" description="Disordered" evidence="1">
    <location>
        <begin position="78"/>
        <end position="98"/>
    </location>
</feature>
<proteinExistence type="predicted"/>